<accession>A0A1I2ZL66</accession>
<gene>
    <name evidence="1" type="ORF">SAMN04488066_102203</name>
</gene>
<proteinExistence type="predicted"/>
<evidence type="ECO:0000313" key="1">
    <source>
        <dbReference type="EMBL" id="SFH38219.1"/>
    </source>
</evidence>
<name>A0A1I2ZL66_9EURY</name>
<reference evidence="1 2" key="1">
    <citation type="submission" date="2016-10" db="EMBL/GenBank/DDBJ databases">
        <authorList>
            <person name="Varghese N."/>
            <person name="Submissions S."/>
        </authorList>
    </citation>
    <scope>NUCLEOTIDE SEQUENCE [LARGE SCALE GENOMIC DNA]</scope>
    <source>
        <strain evidence="1 2">CGMCC 1.6377</strain>
    </source>
</reference>
<dbReference type="AlphaFoldDB" id="A0A1I2ZL66"/>
<evidence type="ECO:0008006" key="3">
    <source>
        <dbReference type="Google" id="ProtNLM"/>
    </source>
</evidence>
<dbReference type="EMBL" id="FOPZ01000002">
    <property type="protein sequence ID" value="SFH38219.1"/>
    <property type="molecule type" value="Genomic_DNA"/>
</dbReference>
<organism evidence="1 2">
    <name type="scientific">Halorubrum aquaticum</name>
    <dbReference type="NCBI Taxonomy" id="387340"/>
    <lineage>
        <taxon>Archaea</taxon>
        <taxon>Methanobacteriati</taxon>
        <taxon>Methanobacteriota</taxon>
        <taxon>Stenosarchaea group</taxon>
        <taxon>Halobacteria</taxon>
        <taxon>Halobacteriales</taxon>
        <taxon>Haloferacaceae</taxon>
        <taxon>Halorubrum</taxon>
    </lineage>
</organism>
<protein>
    <recommendedName>
        <fullName evidence="3">4-vinyl reductase 4VR domain-containing protein</fullName>
    </recommendedName>
</protein>
<evidence type="ECO:0000313" key="2">
    <source>
        <dbReference type="Proteomes" id="UP000323537"/>
    </source>
</evidence>
<dbReference type="Proteomes" id="UP000323537">
    <property type="component" value="Unassembled WGS sequence"/>
</dbReference>
<sequence>MCRFYLSAATRVETMAPYEAFDRDVQVNGRTVLTIVEEAMGRFSEAYRDRALTALAEEGIVDPEPGEWYPQQAWLNAFETIAEDLQPHVLDRLGEQLPDVADWPGDADAVPEGLASIDDAYRRNHRGGDIGFYRFDHVDDRTGEVTCHNPYPCPFDRGLVRGVAQAHAPVDAFVFLEETGEACRRHGDDTCTYTVYW</sequence>
<keyword evidence="2" id="KW-1185">Reference proteome</keyword>